<protein>
    <submittedName>
        <fullName evidence="1">Uncharacterized protein</fullName>
    </submittedName>
</protein>
<proteinExistence type="predicted"/>
<accession>A0AA40KFB8</accession>
<gene>
    <name evidence="1" type="ORF">K0M31_015306</name>
</gene>
<dbReference type="AlphaFoldDB" id="A0AA40KFB8"/>
<sequence length="80" mass="9205">MSEPKNIIKNHILLPVNARAHIKRDRSERPLRSTNKPRMIVDLLLDDVPLCLTDVSLELICLFYIVKFVYYKGLPVTGTV</sequence>
<keyword evidence="2" id="KW-1185">Reference proteome</keyword>
<dbReference type="EMBL" id="JAHYIQ010000044">
    <property type="protein sequence ID" value="KAK1118263.1"/>
    <property type="molecule type" value="Genomic_DNA"/>
</dbReference>
<reference evidence="1" key="1">
    <citation type="submission" date="2021-10" db="EMBL/GenBank/DDBJ databases">
        <title>Melipona bicolor Genome sequencing and assembly.</title>
        <authorList>
            <person name="Araujo N.S."/>
            <person name="Arias M.C."/>
        </authorList>
    </citation>
    <scope>NUCLEOTIDE SEQUENCE</scope>
    <source>
        <strain evidence="1">USP_2M_L1-L4_2017</strain>
        <tissue evidence="1">Whole body</tissue>
    </source>
</reference>
<organism evidence="1 2">
    <name type="scientific">Melipona bicolor</name>
    <dbReference type="NCBI Taxonomy" id="60889"/>
    <lineage>
        <taxon>Eukaryota</taxon>
        <taxon>Metazoa</taxon>
        <taxon>Ecdysozoa</taxon>
        <taxon>Arthropoda</taxon>
        <taxon>Hexapoda</taxon>
        <taxon>Insecta</taxon>
        <taxon>Pterygota</taxon>
        <taxon>Neoptera</taxon>
        <taxon>Endopterygota</taxon>
        <taxon>Hymenoptera</taxon>
        <taxon>Apocrita</taxon>
        <taxon>Aculeata</taxon>
        <taxon>Apoidea</taxon>
        <taxon>Anthophila</taxon>
        <taxon>Apidae</taxon>
        <taxon>Melipona</taxon>
    </lineage>
</organism>
<evidence type="ECO:0000313" key="2">
    <source>
        <dbReference type="Proteomes" id="UP001177670"/>
    </source>
</evidence>
<name>A0AA40KFB8_9HYME</name>
<dbReference type="Proteomes" id="UP001177670">
    <property type="component" value="Unassembled WGS sequence"/>
</dbReference>
<evidence type="ECO:0000313" key="1">
    <source>
        <dbReference type="EMBL" id="KAK1118263.1"/>
    </source>
</evidence>
<comment type="caution">
    <text evidence="1">The sequence shown here is derived from an EMBL/GenBank/DDBJ whole genome shotgun (WGS) entry which is preliminary data.</text>
</comment>